<evidence type="ECO:0000256" key="1">
    <source>
        <dbReference type="SAM" id="MobiDB-lite"/>
    </source>
</evidence>
<dbReference type="EMBL" id="FOBF01000011">
    <property type="protein sequence ID" value="SEM27108.1"/>
    <property type="molecule type" value="Genomic_DNA"/>
</dbReference>
<evidence type="ECO:0000259" key="3">
    <source>
        <dbReference type="Pfam" id="PF23636"/>
    </source>
</evidence>
<reference evidence="4 5" key="1">
    <citation type="submission" date="2016-10" db="EMBL/GenBank/DDBJ databases">
        <authorList>
            <person name="de Groot N.N."/>
        </authorList>
    </citation>
    <scope>NUCLEOTIDE SEQUENCE [LARGE SCALE GENOMIC DNA]</scope>
    <source>
        <strain evidence="4 5">DSM 43357</strain>
    </source>
</reference>
<keyword evidence="2" id="KW-0812">Transmembrane</keyword>
<dbReference type="STRING" id="46177.SAMN05660976_04690"/>
<dbReference type="RefSeq" id="WP_201784407.1">
    <property type="nucleotide sequence ID" value="NZ_BBZG01000001.1"/>
</dbReference>
<proteinExistence type="predicted"/>
<dbReference type="Pfam" id="PF23636">
    <property type="entry name" value="DUF7144"/>
    <property type="match status" value="1"/>
</dbReference>
<evidence type="ECO:0000313" key="4">
    <source>
        <dbReference type="EMBL" id="SEM27108.1"/>
    </source>
</evidence>
<dbReference type="Proteomes" id="UP000198953">
    <property type="component" value="Unassembled WGS sequence"/>
</dbReference>
<protein>
    <recommendedName>
        <fullName evidence="3">DUF7144 domain-containing protein</fullName>
    </recommendedName>
</protein>
<keyword evidence="5" id="KW-1185">Reference proteome</keyword>
<keyword evidence="2" id="KW-1133">Transmembrane helix</keyword>
<keyword evidence="2" id="KW-0472">Membrane</keyword>
<feature type="transmembrane region" description="Helical" evidence="2">
    <location>
        <begin position="118"/>
        <end position="135"/>
    </location>
</feature>
<sequence length="171" mass="18444">MEDPRYAQTQPTAREQQVPPTVPQQRPGPARAETEEPAQVTGWAGWVMFAGVAMIVVGCFQAVMGLVALFNSGFYLITRGGLAIPASLTAWGWVHLIMGVIVALAGAAIIAGQTWGRVVGIALATIQAIVNFAWFPAYPLWSLIVMIVDALVIYALAVHGREMRALNRPMM</sequence>
<organism evidence="4 5">
    <name type="scientific">Nonomuraea pusilla</name>
    <dbReference type="NCBI Taxonomy" id="46177"/>
    <lineage>
        <taxon>Bacteria</taxon>
        <taxon>Bacillati</taxon>
        <taxon>Actinomycetota</taxon>
        <taxon>Actinomycetes</taxon>
        <taxon>Streptosporangiales</taxon>
        <taxon>Streptosporangiaceae</taxon>
        <taxon>Nonomuraea</taxon>
    </lineage>
</organism>
<evidence type="ECO:0000256" key="2">
    <source>
        <dbReference type="SAM" id="Phobius"/>
    </source>
</evidence>
<gene>
    <name evidence="4" type="ORF">SAMN05660976_04690</name>
</gene>
<dbReference type="AlphaFoldDB" id="A0A1H7X1Z5"/>
<accession>A0A1H7X1Z5</accession>
<name>A0A1H7X1Z5_9ACTN</name>
<feature type="transmembrane region" description="Helical" evidence="2">
    <location>
        <begin position="90"/>
        <end position="111"/>
    </location>
</feature>
<feature type="transmembrane region" description="Helical" evidence="2">
    <location>
        <begin position="141"/>
        <end position="160"/>
    </location>
</feature>
<feature type="region of interest" description="Disordered" evidence="1">
    <location>
        <begin position="1"/>
        <end position="37"/>
    </location>
</feature>
<evidence type="ECO:0000313" key="5">
    <source>
        <dbReference type="Proteomes" id="UP000198953"/>
    </source>
</evidence>
<feature type="compositionally biased region" description="Low complexity" evidence="1">
    <location>
        <begin position="16"/>
        <end position="29"/>
    </location>
</feature>
<feature type="domain" description="DUF7144" evidence="3">
    <location>
        <begin position="46"/>
        <end position="161"/>
    </location>
</feature>
<feature type="transmembrane region" description="Helical" evidence="2">
    <location>
        <begin position="46"/>
        <end position="70"/>
    </location>
</feature>
<dbReference type="InterPro" id="IPR055568">
    <property type="entry name" value="DUF7144"/>
</dbReference>